<protein>
    <submittedName>
        <fullName evidence="1">Uncharacterized protein</fullName>
    </submittedName>
</protein>
<accession>A0ABU8CYK3</accession>
<dbReference type="EMBL" id="JBANDL010000002">
    <property type="protein sequence ID" value="MEI2453838.1"/>
    <property type="molecule type" value="Genomic_DNA"/>
</dbReference>
<reference evidence="1 2" key="1">
    <citation type="submission" date="2024-02" db="EMBL/GenBank/DDBJ databases">
        <title>Lysobacter Genome Sequencing and Mining.</title>
        <authorList>
            <person name="Bierman J."/>
            <person name="Walker M.C."/>
        </authorList>
    </citation>
    <scope>NUCLEOTIDE SEQUENCE [LARGE SCALE GENOMIC DNA]</scope>
    <source>
        <strain evidence="1 2">PB6250</strain>
    </source>
</reference>
<gene>
    <name evidence="1" type="ORF">V2J18_03995</name>
</gene>
<name>A0ABU8CYK3_9GAMM</name>
<sequence>MDDALAERVLAPAFLGAWSRAVIEEFRRPNHCSSCHGFGERLQLIGLGGNRARAEVVSCEQCIGQGVVPWSKKRRARQLSIGEHPYRNFLNPHHEGALALLRELEHRGAVLLLRHLGTDGST</sequence>
<dbReference type="Proteomes" id="UP001387215">
    <property type="component" value="Unassembled WGS sequence"/>
</dbReference>
<organism evidence="1 2">
    <name type="scientific">Lysobacter firmicutimachus</name>
    <dbReference type="NCBI Taxonomy" id="1792846"/>
    <lineage>
        <taxon>Bacteria</taxon>
        <taxon>Pseudomonadati</taxon>
        <taxon>Pseudomonadota</taxon>
        <taxon>Gammaproteobacteria</taxon>
        <taxon>Lysobacterales</taxon>
        <taxon>Lysobacteraceae</taxon>
        <taxon>Lysobacter</taxon>
    </lineage>
</organism>
<evidence type="ECO:0000313" key="1">
    <source>
        <dbReference type="EMBL" id="MEI2453838.1"/>
    </source>
</evidence>
<keyword evidence="2" id="KW-1185">Reference proteome</keyword>
<comment type="caution">
    <text evidence="1">The sequence shown here is derived from an EMBL/GenBank/DDBJ whole genome shotgun (WGS) entry which is preliminary data.</text>
</comment>
<proteinExistence type="predicted"/>
<evidence type="ECO:0000313" key="2">
    <source>
        <dbReference type="Proteomes" id="UP001387215"/>
    </source>
</evidence>
<dbReference type="RefSeq" id="WP_336131062.1">
    <property type="nucleotide sequence ID" value="NZ_JBANDL010000002.1"/>
</dbReference>